<name>A0A9D1X718_9BACT</name>
<proteinExistence type="predicted"/>
<gene>
    <name evidence="2" type="ORF">H9977_01855</name>
</gene>
<organism evidence="2 3">
    <name type="scientific">Candidatus Parabacteroides intestinipullorum</name>
    <dbReference type="NCBI Taxonomy" id="2838723"/>
    <lineage>
        <taxon>Bacteria</taxon>
        <taxon>Pseudomonadati</taxon>
        <taxon>Bacteroidota</taxon>
        <taxon>Bacteroidia</taxon>
        <taxon>Bacteroidales</taxon>
        <taxon>Tannerellaceae</taxon>
        <taxon>Parabacteroides</taxon>
    </lineage>
</organism>
<dbReference type="InterPro" id="IPR013230">
    <property type="entry name" value="Peptidase_M15A_C"/>
</dbReference>
<evidence type="ECO:0000313" key="3">
    <source>
        <dbReference type="Proteomes" id="UP000886740"/>
    </source>
</evidence>
<comment type="caution">
    <text evidence="2">The sequence shown here is derived from an EMBL/GenBank/DDBJ whole genome shotgun (WGS) entry which is preliminary data.</text>
</comment>
<evidence type="ECO:0000313" key="2">
    <source>
        <dbReference type="EMBL" id="HIX73785.1"/>
    </source>
</evidence>
<reference evidence="2" key="2">
    <citation type="submission" date="2021-04" db="EMBL/GenBank/DDBJ databases">
        <authorList>
            <person name="Gilroy R."/>
        </authorList>
    </citation>
    <scope>NUCLEOTIDE SEQUENCE</scope>
    <source>
        <strain evidence="2">ChiGjej6B6-14162</strain>
    </source>
</reference>
<reference evidence="2" key="1">
    <citation type="journal article" date="2021" name="PeerJ">
        <title>Extensive microbial diversity within the chicken gut microbiome revealed by metagenomics and culture.</title>
        <authorList>
            <person name="Gilroy R."/>
            <person name="Ravi A."/>
            <person name="Getino M."/>
            <person name="Pursley I."/>
            <person name="Horton D.L."/>
            <person name="Alikhan N.F."/>
            <person name="Baker D."/>
            <person name="Gharbi K."/>
            <person name="Hall N."/>
            <person name="Watson M."/>
            <person name="Adriaenssens E.M."/>
            <person name="Foster-Nyarko E."/>
            <person name="Jarju S."/>
            <person name="Secka A."/>
            <person name="Antonio M."/>
            <person name="Oren A."/>
            <person name="Chaudhuri R.R."/>
            <person name="La Ragione R."/>
            <person name="Hildebrand F."/>
            <person name="Pallen M.J."/>
        </authorList>
    </citation>
    <scope>NUCLEOTIDE SEQUENCE</scope>
    <source>
        <strain evidence="2">ChiGjej6B6-14162</strain>
    </source>
</reference>
<dbReference type="EMBL" id="DXEL01000018">
    <property type="protein sequence ID" value="HIX73785.1"/>
    <property type="molecule type" value="Genomic_DNA"/>
</dbReference>
<feature type="domain" description="Peptidase M15A C-terminal" evidence="1">
    <location>
        <begin position="2"/>
        <end position="117"/>
    </location>
</feature>
<dbReference type="Proteomes" id="UP000886740">
    <property type="component" value="Unassembled WGS sequence"/>
</dbReference>
<evidence type="ECO:0000259" key="1">
    <source>
        <dbReference type="Pfam" id="PF08291"/>
    </source>
</evidence>
<protein>
    <submittedName>
        <fullName evidence="2">DUF882 domain-containing protein</fullName>
    </submittedName>
</protein>
<dbReference type="Gene3D" id="3.30.1380.10">
    <property type="match status" value="1"/>
</dbReference>
<dbReference type="Pfam" id="PF08291">
    <property type="entry name" value="Peptidase_M15_3"/>
    <property type="match status" value="1"/>
</dbReference>
<dbReference type="AlphaFoldDB" id="A0A9D1X718"/>
<dbReference type="SUPFAM" id="SSF55166">
    <property type="entry name" value="Hedgehog/DD-peptidase"/>
    <property type="match status" value="1"/>
</dbReference>
<sequence length="130" mass="14673">MKYFTFDELTYSRTAVENGLSNRPGATERDNLAQLVERLLDPLRERLGEPIAILSGYRSPEVNSLVGGVPDSQHTLGEAADCYCLAGPERLLAVLRASGLPFDQAIVYRRRNFLHLSYRAGRCRDQILYR</sequence>
<dbReference type="InterPro" id="IPR009045">
    <property type="entry name" value="Zn_M74/Hedgehog-like"/>
</dbReference>
<accession>A0A9D1X718</accession>